<protein>
    <recommendedName>
        <fullName evidence="4">EF-hand domain-containing protein</fullName>
    </recommendedName>
</protein>
<dbReference type="Pfam" id="PF13499">
    <property type="entry name" value="EF-hand_7"/>
    <property type="match status" value="2"/>
</dbReference>
<keyword evidence="2" id="KW-0677">Repeat</keyword>
<feature type="domain" description="EF-hand" evidence="4">
    <location>
        <begin position="135"/>
        <end position="170"/>
    </location>
</feature>
<dbReference type="InterPro" id="IPR011992">
    <property type="entry name" value="EF-hand-dom_pair"/>
</dbReference>
<reference evidence="5 6" key="1">
    <citation type="submission" date="2023-10" db="EMBL/GenBank/DDBJ databases">
        <title>Comparative genomics analysis reveals potential genetic determinants of host preference in Cryptosporidium xiaoi.</title>
        <authorList>
            <person name="Xiao L."/>
            <person name="Li J."/>
        </authorList>
    </citation>
    <scope>NUCLEOTIDE SEQUENCE [LARGE SCALE GENOMIC DNA]</scope>
    <source>
        <strain evidence="5 6">52996</strain>
    </source>
</reference>
<dbReference type="PROSITE" id="PS00018">
    <property type="entry name" value="EF_HAND_1"/>
    <property type="match status" value="3"/>
</dbReference>
<accession>A0AAV9XUC1</accession>
<evidence type="ECO:0000313" key="5">
    <source>
        <dbReference type="EMBL" id="KAK6587704.1"/>
    </source>
</evidence>
<evidence type="ECO:0000313" key="6">
    <source>
        <dbReference type="Proteomes" id="UP001311799"/>
    </source>
</evidence>
<feature type="domain" description="EF-hand" evidence="4">
    <location>
        <begin position="57"/>
        <end position="92"/>
    </location>
</feature>
<dbReference type="AlphaFoldDB" id="A0AAV9XUC1"/>
<gene>
    <name evidence="5" type="ORF">RS030_81260</name>
</gene>
<dbReference type="SUPFAM" id="SSF47473">
    <property type="entry name" value="EF-hand"/>
    <property type="match status" value="1"/>
</dbReference>
<keyword evidence="3" id="KW-0106">Calcium</keyword>
<keyword evidence="1" id="KW-0479">Metal-binding</keyword>
<feature type="domain" description="EF-hand" evidence="4">
    <location>
        <begin position="94"/>
        <end position="129"/>
    </location>
</feature>
<organism evidence="5 6">
    <name type="scientific">Cryptosporidium xiaoi</name>
    <dbReference type="NCBI Taxonomy" id="659607"/>
    <lineage>
        <taxon>Eukaryota</taxon>
        <taxon>Sar</taxon>
        <taxon>Alveolata</taxon>
        <taxon>Apicomplexa</taxon>
        <taxon>Conoidasida</taxon>
        <taxon>Coccidia</taxon>
        <taxon>Eucoccidiorida</taxon>
        <taxon>Eimeriorina</taxon>
        <taxon>Cryptosporidiidae</taxon>
        <taxon>Cryptosporidium</taxon>
    </lineage>
</organism>
<dbReference type="InterPro" id="IPR018247">
    <property type="entry name" value="EF_Hand_1_Ca_BS"/>
</dbReference>
<dbReference type="SMART" id="SM00054">
    <property type="entry name" value="EFh"/>
    <property type="match status" value="4"/>
</dbReference>
<evidence type="ECO:0000256" key="3">
    <source>
        <dbReference type="ARBA" id="ARBA00022837"/>
    </source>
</evidence>
<dbReference type="PROSITE" id="PS50222">
    <property type="entry name" value="EF_HAND_2"/>
    <property type="match status" value="3"/>
</dbReference>
<name>A0AAV9XUC1_9CRYT</name>
<keyword evidence="6" id="KW-1185">Reference proteome</keyword>
<sequence>MGNNASNISEQERLDLIQAANFTRRDLIQIYSRFKALDTNHNGELDPHELFEMPEIADNPLVKRVISVFDTNKDGKVSFVEFIIGLARLAVGTDPEEKMKFAFDIYDVNGDGWISNGELFKVMKMMVGDNLEDQQLQQLVDRCIIQTDRDGDGLISYDEFRDVVAHLELDNKLNLQLQFE</sequence>
<dbReference type="Gene3D" id="1.10.238.10">
    <property type="entry name" value="EF-hand"/>
    <property type="match status" value="1"/>
</dbReference>
<dbReference type="InterPro" id="IPR002048">
    <property type="entry name" value="EF_hand_dom"/>
</dbReference>
<comment type="caution">
    <text evidence="5">The sequence shown here is derived from an EMBL/GenBank/DDBJ whole genome shotgun (WGS) entry which is preliminary data.</text>
</comment>
<evidence type="ECO:0000256" key="2">
    <source>
        <dbReference type="ARBA" id="ARBA00022737"/>
    </source>
</evidence>
<dbReference type="EMBL" id="JAWDEY010000036">
    <property type="protein sequence ID" value="KAK6587704.1"/>
    <property type="molecule type" value="Genomic_DNA"/>
</dbReference>
<dbReference type="FunFam" id="1.10.238.10:FF:000001">
    <property type="entry name" value="Calmodulin 1"/>
    <property type="match status" value="1"/>
</dbReference>
<dbReference type="Proteomes" id="UP001311799">
    <property type="component" value="Unassembled WGS sequence"/>
</dbReference>
<evidence type="ECO:0000259" key="4">
    <source>
        <dbReference type="PROSITE" id="PS50222"/>
    </source>
</evidence>
<dbReference type="PANTHER" id="PTHR45942">
    <property type="entry name" value="PROTEIN PHOSPATASE 3 REGULATORY SUBUNIT B ALPHA ISOFORM TYPE 1"/>
    <property type="match status" value="1"/>
</dbReference>
<evidence type="ECO:0000256" key="1">
    <source>
        <dbReference type="ARBA" id="ARBA00022723"/>
    </source>
</evidence>
<dbReference type="GO" id="GO:0005509">
    <property type="term" value="F:calcium ion binding"/>
    <property type="evidence" value="ECO:0007669"/>
    <property type="project" value="InterPro"/>
</dbReference>
<proteinExistence type="predicted"/>